<keyword evidence="5 7" id="KW-1133">Transmembrane helix</keyword>
<comment type="subcellular location">
    <subcellularLocation>
        <location evidence="1 7">Cell membrane</location>
        <topology evidence="1 7">Multi-pass membrane protein</topology>
    </subcellularLocation>
</comment>
<dbReference type="STRING" id="117157.SAMN04489717_0715"/>
<keyword evidence="3" id="KW-1003">Cell membrane</keyword>
<dbReference type="OrthoDB" id="61122at2"/>
<dbReference type="GO" id="GO:0055085">
    <property type="term" value="P:transmembrane transport"/>
    <property type="evidence" value="ECO:0007669"/>
    <property type="project" value="InterPro"/>
</dbReference>
<evidence type="ECO:0000256" key="5">
    <source>
        <dbReference type="ARBA" id="ARBA00022989"/>
    </source>
</evidence>
<dbReference type="InterPro" id="IPR035906">
    <property type="entry name" value="MetI-like_sf"/>
</dbReference>
<protein>
    <submittedName>
        <fullName evidence="9">Multiple sugar transport system permease protein</fullName>
    </submittedName>
</protein>
<dbReference type="RefSeq" id="WP_092650515.1">
    <property type="nucleotide sequence ID" value="NZ_LT629732.1"/>
</dbReference>
<feature type="transmembrane region" description="Helical" evidence="7">
    <location>
        <begin position="265"/>
        <end position="283"/>
    </location>
</feature>
<dbReference type="Proteomes" id="UP000198983">
    <property type="component" value="Chromosome I"/>
</dbReference>
<name>A0A1H1M7X5_9ACTN</name>
<evidence type="ECO:0000256" key="1">
    <source>
        <dbReference type="ARBA" id="ARBA00004651"/>
    </source>
</evidence>
<feature type="transmembrane region" description="Helical" evidence="7">
    <location>
        <begin position="93"/>
        <end position="118"/>
    </location>
</feature>
<keyword evidence="10" id="KW-1185">Reference proteome</keyword>
<evidence type="ECO:0000313" key="10">
    <source>
        <dbReference type="Proteomes" id="UP000198983"/>
    </source>
</evidence>
<sequence>MATTTTPAVRTTGTPVPIGHRRGPMAAVATIARWVALLITTVVFLVPFYLIVRNALSSDTDITAPGWTVFPTTLHWENIAELFNDNEVPMARALWNSAVVGVVGTGGQLLLAAMAGYGLARIPHRASNKIFYLIVATLMIPAAVTFIPSFVLVSSLGWVSSLRGLIIPGLFSGFAAFLFRQYFINFPKELEEAARVDGLGYWRTFWLIVVPNSLPFFAAIAAITFIANWNAFLWPLVIGQDSSSWTVQVALSTFITAQTINIHELFVAAAVSILPLVLIFVFLQRYLVQGVTETGIKG</sequence>
<evidence type="ECO:0000256" key="3">
    <source>
        <dbReference type="ARBA" id="ARBA00022475"/>
    </source>
</evidence>
<dbReference type="AlphaFoldDB" id="A0A1H1M7X5"/>
<proteinExistence type="inferred from homology"/>
<keyword evidence="4 7" id="KW-0812">Transmembrane</keyword>
<feature type="transmembrane region" description="Helical" evidence="7">
    <location>
        <begin position="31"/>
        <end position="52"/>
    </location>
</feature>
<evidence type="ECO:0000256" key="2">
    <source>
        <dbReference type="ARBA" id="ARBA00022448"/>
    </source>
</evidence>
<feature type="transmembrane region" description="Helical" evidence="7">
    <location>
        <begin position="130"/>
        <end position="153"/>
    </location>
</feature>
<dbReference type="PANTHER" id="PTHR43744:SF12">
    <property type="entry name" value="ABC TRANSPORTER PERMEASE PROTEIN MG189-RELATED"/>
    <property type="match status" value="1"/>
</dbReference>
<feature type="transmembrane region" description="Helical" evidence="7">
    <location>
        <begin position="204"/>
        <end position="227"/>
    </location>
</feature>
<dbReference type="Gene3D" id="1.10.3720.10">
    <property type="entry name" value="MetI-like"/>
    <property type="match status" value="1"/>
</dbReference>
<dbReference type="Pfam" id="PF00528">
    <property type="entry name" value="BPD_transp_1"/>
    <property type="match status" value="1"/>
</dbReference>
<evidence type="ECO:0000259" key="8">
    <source>
        <dbReference type="PROSITE" id="PS50928"/>
    </source>
</evidence>
<accession>A0A1H1M7X5</accession>
<keyword evidence="2 7" id="KW-0813">Transport</keyword>
<keyword evidence="6 7" id="KW-0472">Membrane</keyword>
<feature type="transmembrane region" description="Helical" evidence="7">
    <location>
        <begin position="165"/>
        <end position="183"/>
    </location>
</feature>
<evidence type="ECO:0000313" key="9">
    <source>
        <dbReference type="EMBL" id="SDR82858.1"/>
    </source>
</evidence>
<gene>
    <name evidence="9" type="ORF">SAMN04489717_0715</name>
</gene>
<dbReference type="EMBL" id="LT629732">
    <property type="protein sequence ID" value="SDR82858.1"/>
    <property type="molecule type" value="Genomic_DNA"/>
</dbReference>
<keyword evidence="9" id="KW-0762">Sugar transport</keyword>
<organism evidence="9 10">
    <name type="scientific">Actinopolymorpha singaporensis</name>
    <dbReference type="NCBI Taxonomy" id="117157"/>
    <lineage>
        <taxon>Bacteria</taxon>
        <taxon>Bacillati</taxon>
        <taxon>Actinomycetota</taxon>
        <taxon>Actinomycetes</taxon>
        <taxon>Propionibacteriales</taxon>
        <taxon>Actinopolymorphaceae</taxon>
        <taxon>Actinopolymorpha</taxon>
    </lineage>
</organism>
<comment type="similarity">
    <text evidence="7">Belongs to the binding-protein-dependent transport system permease family.</text>
</comment>
<feature type="domain" description="ABC transmembrane type-1" evidence="8">
    <location>
        <begin position="94"/>
        <end position="284"/>
    </location>
</feature>
<dbReference type="PROSITE" id="PS50928">
    <property type="entry name" value="ABC_TM1"/>
    <property type="match status" value="1"/>
</dbReference>
<dbReference type="CDD" id="cd06261">
    <property type="entry name" value="TM_PBP2"/>
    <property type="match status" value="1"/>
</dbReference>
<reference evidence="9 10" key="1">
    <citation type="submission" date="2016-10" db="EMBL/GenBank/DDBJ databases">
        <authorList>
            <person name="de Groot N.N."/>
        </authorList>
    </citation>
    <scope>NUCLEOTIDE SEQUENCE [LARGE SCALE GENOMIC DNA]</scope>
    <source>
        <strain evidence="9 10">DSM 22024</strain>
    </source>
</reference>
<dbReference type="PANTHER" id="PTHR43744">
    <property type="entry name" value="ABC TRANSPORTER PERMEASE PROTEIN MG189-RELATED-RELATED"/>
    <property type="match status" value="1"/>
</dbReference>
<dbReference type="InterPro" id="IPR000515">
    <property type="entry name" value="MetI-like"/>
</dbReference>
<dbReference type="SUPFAM" id="SSF161098">
    <property type="entry name" value="MetI-like"/>
    <property type="match status" value="1"/>
</dbReference>
<dbReference type="GO" id="GO:0005886">
    <property type="term" value="C:plasma membrane"/>
    <property type="evidence" value="ECO:0007669"/>
    <property type="project" value="UniProtKB-SubCell"/>
</dbReference>
<evidence type="ECO:0000256" key="4">
    <source>
        <dbReference type="ARBA" id="ARBA00022692"/>
    </source>
</evidence>
<evidence type="ECO:0000256" key="6">
    <source>
        <dbReference type="ARBA" id="ARBA00023136"/>
    </source>
</evidence>
<evidence type="ECO:0000256" key="7">
    <source>
        <dbReference type="RuleBase" id="RU363032"/>
    </source>
</evidence>